<feature type="transmembrane region" description="Helical" evidence="9">
    <location>
        <begin position="147"/>
        <end position="168"/>
    </location>
</feature>
<comment type="function">
    <text evidence="9">Part of the tripartite ATP-independent periplasmic (TRAP) transport system.</text>
</comment>
<comment type="subunit">
    <text evidence="9">The complex comprises the extracytoplasmic solute receptor protein and the two transmembrane proteins.</text>
</comment>
<feature type="domain" description="Tripartite ATP-independent periplasmic transporters DctQ component" evidence="10">
    <location>
        <begin position="25"/>
        <end position="172"/>
    </location>
</feature>
<gene>
    <name evidence="11" type="ORF">LX70_02801</name>
</gene>
<dbReference type="PANTHER" id="PTHR35011">
    <property type="entry name" value="2,3-DIKETO-L-GULONATE TRAP TRANSPORTER SMALL PERMEASE PROTEIN YIAM"/>
    <property type="match status" value="1"/>
</dbReference>
<evidence type="ECO:0000256" key="5">
    <source>
        <dbReference type="ARBA" id="ARBA00022692"/>
    </source>
</evidence>
<organism evidence="11 12">
    <name type="scientific">Albidovulum denitrificans</name>
    <dbReference type="NCBI Taxonomy" id="404881"/>
    <lineage>
        <taxon>Bacteria</taxon>
        <taxon>Pseudomonadati</taxon>
        <taxon>Pseudomonadota</taxon>
        <taxon>Alphaproteobacteria</taxon>
        <taxon>Rhodobacterales</taxon>
        <taxon>Paracoccaceae</taxon>
        <taxon>Albidovulum</taxon>
    </lineage>
</organism>
<keyword evidence="4 9" id="KW-0997">Cell inner membrane</keyword>
<evidence type="ECO:0000256" key="3">
    <source>
        <dbReference type="ARBA" id="ARBA00022475"/>
    </source>
</evidence>
<dbReference type="Pfam" id="PF04290">
    <property type="entry name" value="DctQ"/>
    <property type="match status" value="1"/>
</dbReference>
<evidence type="ECO:0000256" key="2">
    <source>
        <dbReference type="ARBA" id="ARBA00022448"/>
    </source>
</evidence>
<dbReference type="GO" id="GO:0005886">
    <property type="term" value="C:plasma membrane"/>
    <property type="evidence" value="ECO:0007669"/>
    <property type="project" value="UniProtKB-SubCell"/>
</dbReference>
<dbReference type="InterPro" id="IPR055348">
    <property type="entry name" value="DctQ"/>
</dbReference>
<dbReference type="GO" id="GO:0015740">
    <property type="term" value="P:C4-dicarboxylate transport"/>
    <property type="evidence" value="ECO:0007669"/>
    <property type="project" value="TreeGrafter"/>
</dbReference>
<keyword evidence="12" id="KW-1185">Reference proteome</keyword>
<name>A0A2S8S540_9RHOB</name>
<keyword evidence="3" id="KW-1003">Cell membrane</keyword>
<sequence>MLYRISALWARVEIALAAGLALAVTLLILLNVVTRNMGAALFWVDELAIYAMAWMTFLGASAAIHFGHSVAITLVTDVLPTPVRRAVTIGVDIVILGFALAMVWFCWIWFAPLDLMRHGFDTGAFQAATFNFIYAEPTTTLGIAKSWVWLVMWAFSLGMVLHGLANLATHLRGRVTA</sequence>
<comment type="caution">
    <text evidence="11">The sequence shown here is derived from an EMBL/GenBank/DDBJ whole genome shotgun (WGS) entry which is preliminary data.</text>
</comment>
<dbReference type="EMBL" id="PVEP01000006">
    <property type="protein sequence ID" value="PQV55916.1"/>
    <property type="molecule type" value="Genomic_DNA"/>
</dbReference>
<dbReference type="OrthoDB" id="4964541at2"/>
<evidence type="ECO:0000256" key="4">
    <source>
        <dbReference type="ARBA" id="ARBA00022519"/>
    </source>
</evidence>
<evidence type="ECO:0000313" key="11">
    <source>
        <dbReference type="EMBL" id="PQV55916.1"/>
    </source>
</evidence>
<feature type="transmembrane region" description="Helical" evidence="9">
    <location>
        <begin position="87"/>
        <end position="110"/>
    </location>
</feature>
<dbReference type="GO" id="GO:0022857">
    <property type="term" value="F:transmembrane transporter activity"/>
    <property type="evidence" value="ECO:0007669"/>
    <property type="project" value="UniProtKB-UniRule"/>
</dbReference>
<evidence type="ECO:0000256" key="8">
    <source>
        <dbReference type="ARBA" id="ARBA00038436"/>
    </source>
</evidence>
<comment type="subcellular location">
    <subcellularLocation>
        <location evidence="1 9">Cell inner membrane</location>
        <topology evidence="1 9">Multi-pass membrane protein</topology>
    </subcellularLocation>
</comment>
<evidence type="ECO:0000256" key="1">
    <source>
        <dbReference type="ARBA" id="ARBA00004429"/>
    </source>
</evidence>
<dbReference type="AlphaFoldDB" id="A0A2S8S540"/>
<comment type="similarity">
    <text evidence="8 9">Belongs to the TRAP transporter small permease family.</text>
</comment>
<dbReference type="RefSeq" id="WP_105515387.1">
    <property type="nucleotide sequence ID" value="NZ_PVEP01000006.1"/>
</dbReference>
<feature type="transmembrane region" description="Helical" evidence="9">
    <location>
        <begin position="53"/>
        <end position="75"/>
    </location>
</feature>
<keyword evidence="7 9" id="KW-0472">Membrane</keyword>
<proteinExistence type="inferred from homology"/>
<dbReference type="Proteomes" id="UP000238338">
    <property type="component" value="Unassembled WGS sequence"/>
</dbReference>
<evidence type="ECO:0000256" key="6">
    <source>
        <dbReference type="ARBA" id="ARBA00022989"/>
    </source>
</evidence>
<evidence type="ECO:0000259" key="10">
    <source>
        <dbReference type="Pfam" id="PF04290"/>
    </source>
</evidence>
<keyword evidence="2 9" id="KW-0813">Transport</keyword>
<accession>A0A2S8S540</accession>
<evidence type="ECO:0000256" key="9">
    <source>
        <dbReference type="RuleBase" id="RU369079"/>
    </source>
</evidence>
<dbReference type="InterPro" id="IPR007387">
    <property type="entry name" value="TRAP_DctQ"/>
</dbReference>
<protein>
    <recommendedName>
        <fullName evidence="9">TRAP transporter small permease protein</fullName>
    </recommendedName>
</protein>
<keyword evidence="5 9" id="KW-0812">Transmembrane</keyword>
<evidence type="ECO:0000256" key="7">
    <source>
        <dbReference type="ARBA" id="ARBA00023136"/>
    </source>
</evidence>
<feature type="transmembrane region" description="Helical" evidence="9">
    <location>
        <begin position="12"/>
        <end position="33"/>
    </location>
</feature>
<reference evidence="11 12" key="1">
    <citation type="submission" date="2018-02" db="EMBL/GenBank/DDBJ databases">
        <title>Genomic Encyclopedia of Archaeal and Bacterial Type Strains, Phase II (KMG-II): from individual species to whole genera.</title>
        <authorList>
            <person name="Goeker M."/>
        </authorList>
    </citation>
    <scope>NUCLEOTIDE SEQUENCE [LARGE SCALE GENOMIC DNA]</scope>
    <source>
        <strain evidence="11 12">DSM 18921</strain>
    </source>
</reference>
<keyword evidence="6 9" id="KW-1133">Transmembrane helix</keyword>
<evidence type="ECO:0000313" key="12">
    <source>
        <dbReference type="Proteomes" id="UP000238338"/>
    </source>
</evidence>
<dbReference type="PANTHER" id="PTHR35011:SF2">
    <property type="entry name" value="2,3-DIKETO-L-GULONATE TRAP TRANSPORTER SMALL PERMEASE PROTEIN YIAM"/>
    <property type="match status" value="1"/>
</dbReference>